<feature type="domain" description="AMP-dependent synthetase/ligase" evidence="5">
    <location>
        <begin position="111"/>
        <end position="520"/>
    </location>
</feature>
<evidence type="ECO:0000313" key="6">
    <source>
        <dbReference type="EMBL" id="KAK0385329.1"/>
    </source>
</evidence>
<keyword evidence="7" id="KW-1185">Reference proteome</keyword>
<evidence type="ECO:0000256" key="1">
    <source>
        <dbReference type="ARBA" id="ARBA00006432"/>
    </source>
</evidence>
<evidence type="ECO:0000256" key="2">
    <source>
        <dbReference type="ARBA" id="ARBA00022598"/>
    </source>
</evidence>
<dbReference type="GO" id="GO:0035336">
    <property type="term" value="P:long-chain fatty-acyl-CoA metabolic process"/>
    <property type="evidence" value="ECO:0007669"/>
    <property type="project" value="TreeGrafter"/>
</dbReference>
<dbReference type="AlphaFoldDB" id="A0AA39GEZ5"/>
<dbReference type="SUPFAM" id="SSF56801">
    <property type="entry name" value="Acetyl-CoA synthetase-like"/>
    <property type="match status" value="1"/>
</dbReference>
<dbReference type="GO" id="GO:0005811">
    <property type="term" value="C:lipid droplet"/>
    <property type="evidence" value="ECO:0007669"/>
    <property type="project" value="TreeGrafter"/>
</dbReference>
<dbReference type="GO" id="GO:0005886">
    <property type="term" value="C:plasma membrane"/>
    <property type="evidence" value="ECO:0007669"/>
    <property type="project" value="TreeGrafter"/>
</dbReference>
<keyword evidence="2" id="KW-0436">Ligase</keyword>
<dbReference type="EMBL" id="JAPDFR010000007">
    <property type="protein sequence ID" value="KAK0385329.1"/>
    <property type="molecule type" value="Genomic_DNA"/>
</dbReference>
<dbReference type="InterPro" id="IPR042099">
    <property type="entry name" value="ANL_N_sf"/>
</dbReference>
<organism evidence="6 7">
    <name type="scientific">Sarocladium strictum</name>
    <name type="common">Black bundle disease fungus</name>
    <name type="synonym">Acremonium strictum</name>
    <dbReference type="NCBI Taxonomy" id="5046"/>
    <lineage>
        <taxon>Eukaryota</taxon>
        <taxon>Fungi</taxon>
        <taxon>Dikarya</taxon>
        <taxon>Ascomycota</taxon>
        <taxon>Pezizomycotina</taxon>
        <taxon>Sordariomycetes</taxon>
        <taxon>Hypocreomycetidae</taxon>
        <taxon>Hypocreales</taxon>
        <taxon>Sarocladiaceae</taxon>
        <taxon>Sarocladium</taxon>
    </lineage>
</organism>
<protein>
    <recommendedName>
        <fullName evidence="5">AMP-dependent synthetase/ligase domain-containing protein</fullName>
    </recommendedName>
</protein>
<comment type="similarity">
    <text evidence="1">Belongs to the ATP-dependent AMP-binding enzyme family.</text>
</comment>
<gene>
    <name evidence="6" type="ORF">NLU13_7805</name>
</gene>
<dbReference type="GO" id="GO:0005524">
    <property type="term" value="F:ATP binding"/>
    <property type="evidence" value="ECO:0007669"/>
    <property type="project" value="UniProtKB-KW"/>
</dbReference>
<keyword evidence="4" id="KW-0067">ATP-binding</keyword>
<evidence type="ECO:0000259" key="5">
    <source>
        <dbReference type="Pfam" id="PF00501"/>
    </source>
</evidence>
<evidence type="ECO:0000256" key="3">
    <source>
        <dbReference type="ARBA" id="ARBA00022741"/>
    </source>
</evidence>
<reference evidence="6" key="1">
    <citation type="submission" date="2022-10" db="EMBL/GenBank/DDBJ databases">
        <title>Determination and structural analysis of whole genome sequence of Sarocladium strictum F4-1.</title>
        <authorList>
            <person name="Hu L."/>
            <person name="Jiang Y."/>
        </authorList>
    </citation>
    <scope>NUCLEOTIDE SEQUENCE</scope>
    <source>
        <strain evidence="6">F4-1</strain>
    </source>
</reference>
<sequence length="694" mass="76446">MAPDWHKAAHLPLHPVDKPPYSVEIEGVEKKPGETIPRRNARFADGLRKTPFPEVTTVYELVKRSAQVYPNHRAMGSRKIIKHHKETKKIDKNVDGEIVKVDKTWQFFELSGYTYITYKEYLQLVHDLGSGLRSLEFADDAKVHFFATTSVSWMSLSHACASQSIQIATAYDTLGEKGVEHTLLQTNAAAMFVDPHLLKTASGPLKKSNVKYVIVNEDCIFTEGGEIEAFKEANPQFTVITYKELVQRGKENAFEPRPPKPEEVFAIMYTSGTGGEPKGVCVRHESLVAGVTGLYHNVEFSVSDDECILAYLPLAHAIEMALENLVLLIGGTLGYGSPRTLSDTSVRNCAGDMREFKPTVLCGVPQVWETIKKGIMGKVEGSSGLVKNLFWGAYSYKNFMIRNKLPLASVLDGIVFGKVKELTGGRLRFTFNGGSPISANTKNFISMVMAPMIGGYGLTETVANGALGSPLQYAGDTLGAPPPAVEVKLVALPDIGYDTDGNNPQGEIWIRGTPVTKEYFQNPEETAKAITEDGWFKTGDIGEWTADGHLRIIDRAKNLVKLAGGEYIALEKLETVYRGSQLVLNIMVEASPEHSRPLAVITPVEAVLAEKAKEIGVDAHSMHHNDKIRKIVLKDLQNLAKQSGLVGMEIVANVVITDEEWTPQNGLVTATQKLNRRAVREKYGKEIKEGFSKM</sequence>
<proteinExistence type="inferred from homology"/>
<keyword evidence="3" id="KW-0547">Nucleotide-binding</keyword>
<dbReference type="PANTHER" id="PTHR43272">
    <property type="entry name" value="LONG-CHAIN-FATTY-ACID--COA LIGASE"/>
    <property type="match status" value="1"/>
</dbReference>
<dbReference type="GO" id="GO:0004467">
    <property type="term" value="F:long-chain fatty acid-CoA ligase activity"/>
    <property type="evidence" value="ECO:0007669"/>
    <property type="project" value="TreeGrafter"/>
</dbReference>
<dbReference type="Proteomes" id="UP001175261">
    <property type="component" value="Unassembled WGS sequence"/>
</dbReference>
<name>A0AA39GEZ5_SARSR</name>
<dbReference type="GO" id="GO:0005783">
    <property type="term" value="C:endoplasmic reticulum"/>
    <property type="evidence" value="ECO:0007669"/>
    <property type="project" value="TreeGrafter"/>
</dbReference>
<evidence type="ECO:0000313" key="7">
    <source>
        <dbReference type="Proteomes" id="UP001175261"/>
    </source>
</evidence>
<dbReference type="PANTHER" id="PTHR43272:SF83">
    <property type="entry name" value="ACYL-COA SYNTHETASE LONG-CHAIN, ISOFORM J"/>
    <property type="match status" value="1"/>
</dbReference>
<comment type="caution">
    <text evidence="6">The sequence shown here is derived from an EMBL/GenBank/DDBJ whole genome shotgun (WGS) entry which is preliminary data.</text>
</comment>
<dbReference type="Gene3D" id="3.40.50.12780">
    <property type="entry name" value="N-terminal domain of ligase-like"/>
    <property type="match status" value="1"/>
</dbReference>
<evidence type="ECO:0000256" key="4">
    <source>
        <dbReference type="ARBA" id="ARBA00022840"/>
    </source>
</evidence>
<dbReference type="InterPro" id="IPR000873">
    <property type="entry name" value="AMP-dep_synth/lig_dom"/>
</dbReference>
<dbReference type="Pfam" id="PF00501">
    <property type="entry name" value="AMP-binding"/>
    <property type="match status" value="1"/>
</dbReference>
<accession>A0AA39GEZ5</accession>